<evidence type="ECO:0000313" key="2">
    <source>
        <dbReference type="EMBL" id="KAL3765882.1"/>
    </source>
</evidence>
<feature type="region of interest" description="Disordered" evidence="1">
    <location>
        <begin position="27"/>
        <end position="54"/>
    </location>
</feature>
<feature type="region of interest" description="Disordered" evidence="1">
    <location>
        <begin position="287"/>
        <end position="309"/>
    </location>
</feature>
<feature type="compositionally biased region" description="Low complexity" evidence="1">
    <location>
        <begin position="36"/>
        <end position="53"/>
    </location>
</feature>
<organism evidence="2 3">
    <name type="scientific">Stephanodiscus triporus</name>
    <dbReference type="NCBI Taxonomy" id="2934178"/>
    <lineage>
        <taxon>Eukaryota</taxon>
        <taxon>Sar</taxon>
        <taxon>Stramenopiles</taxon>
        <taxon>Ochrophyta</taxon>
        <taxon>Bacillariophyta</taxon>
        <taxon>Coscinodiscophyceae</taxon>
        <taxon>Thalassiosirophycidae</taxon>
        <taxon>Stephanodiscales</taxon>
        <taxon>Stephanodiscaceae</taxon>
        <taxon>Stephanodiscus</taxon>
    </lineage>
</organism>
<protein>
    <submittedName>
        <fullName evidence="2">Uncharacterized protein</fullName>
    </submittedName>
</protein>
<comment type="caution">
    <text evidence="2">The sequence shown here is derived from an EMBL/GenBank/DDBJ whole genome shotgun (WGS) entry which is preliminary data.</text>
</comment>
<evidence type="ECO:0000256" key="1">
    <source>
        <dbReference type="SAM" id="MobiDB-lite"/>
    </source>
</evidence>
<keyword evidence="3" id="KW-1185">Reference proteome</keyword>
<sequence>MSAHRPSFKSVFLKNYDGGVGSGILSPAPSSGCGSTTVTPITPMTPMTTPRTPLQILLGRPHGVGGPYRRSSMRHQLQSTLSDQEDDDQYREKQLVALQLFANFLNTAETTLNDITERENSGHQVLGPGIVRVCHDLADEIEGVASELNKEHARAARHLERVMSDHELKLIEEGELVDVEQNSSSDVMNSTNDAALALATLKNSDSGVAVQSHEEFMTTLSTTHTLLLDMAAALRAVTQQEAQELGEVALEVARMFLWSLGIVHSNMIQMTVSNDYNVQSITSLEGEKTGQEKVHSNQRTAAGATVKRHRVTWSQGPAVEILEEEAKKDDHGLNPAEGSPTKNTAEFPYAPQLSPIPSSPGALPSSSTSSIGVRHPGGERVRVLWPPLLPAAIEAGKLCSDNAQRHPIPAVVIGLTLGPAAIVTAAIAGPPLLVADWAVQTSYDALSEHTPVIENVEKGAASALQVARLAVLCSKLVAKQGMSVCERQIERRGGAGKICSDVVGGAVDMALHPIETAGMAWEGLFWIGGAVKDVVEFVQHAVSGGELSMDTL</sequence>
<dbReference type="EMBL" id="JALLAZ020001741">
    <property type="protein sequence ID" value="KAL3765882.1"/>
    <property type="molecule type" value="Genomic_DNA"/>
</dbReference>
<feature type="region of interest" description="Disordered" evidence="1">
    <location>
        <begin position="324"/>
        <end position="345"/>
    </location>
</feature>
<gene>
    <name evidence="2" type="ORF">ACHAW5_002115</name>
</gene>
<evidence type="ECO:0000313" key="3">
    <source>
        <dbReference type="Proteomes" id="UP001530315"/>
    </source>
</evidence>
<dbReference type="AlphaFoldDB" id="A0ABD3MQE7"/>
<proteinExistence type="predicted"/>
<dbReference type="Proteomes" id="UP001530315">
    <property type="component" value="Unassembled WGS sequence"/>
</dbReference>
<reference evidence="2 3" key="1">
    <citation type="submission" date="2024-10" db="EMBL/GenBank/DDBJ databases">
        <title>Updated reference genomes for cyclostephanoid diatoms.</title>
        <authorList>
            <person name="Roberts W.R."/>
            <person name="Alverson A.J."/>
        </authorList>
    </citation>
    <scope>NUCLEOTIDE SEQUENCE [LARGE SCALE GENOMIC DNA]</scope>
    <source>
        <strain evidence="2 3">AJA276-08</strain>
    </source>
</reference>
<name>A0ABD3MQE7_9STRA</name>
<accession>A0ABD3MQE7</accession>